<evidence type="ECO:0000256" key="1">
    <source>
        <dbReference type="SAM" id="SignalP"/>
    </source>
</evidence>
<evidence type="ECO:0000313" key="3">
    <source>
        <dbReference type="Proteomes" id="UP000324575"/>
    </source>
</evidence>
<dbReference type="Pfam" id="PF14121">
    <property type="entry name" value="Porin_10"/>
    <property type="match status" value="1"/>
</dbReference>
<keyword evidence="1" id="KW-0732">Signal</keyword>
<organism evidence="2 3">
    <name type="scientific">Candidatus Ordinivivax streblomastigis</name>
    <dbReference type="NCBI Taxonomy" id="2540710"/>
    <lineage>
        <taxon>Bacteria</taxon>
        <taxon>Pseudomonadati</taxon>
        <taxon>Bacteroidota</taxon>
        <taxon>Bacteroidia</taxon>
        <taxon>Bacteroidales</taxon>
        <taxon>Candidatus Ordinivivax</taxon>
    </lineage>
</organism>
<feature type="signal peptide" evidence="1">
    <location>
        <begin position="1"/>
        <end position="19"/>
    </location>
</feature>
<name>A0A5M8NYK7_9BACT</name>
<evidence type="ECO:0008006" key="4">
    <source>
        <dbReference type="Google" id="ProtNLM"/>
    </source>
</evidence>
<dbReference type="InterPro" id="IPR025631">
    <property type="entry name" value="Porin_10"/>
</dbReference>
<reference evidence="2 3" key="1">
    <citation type="submission" date="2019-03" db="EMBL/GenBank/DDBJ databases">
        <title>Single cell metagenomics reveals metabolic interactions within the superorganism composed of flagellate Streblomastix strix and complex community of Bacteroidetes bacteria on its surface.</title>
        <authorList>
            <person name="Treitli S.C."/>
            <person name="Kolisko M."/>
            <person name="Husnik F."/>
            <person name="Keeling P."/>
            <person name="Hampl V."/>
        </authorList>
    </citation>
    <scope>NUCLEOTIDE SEQUENCE [LARGE SCALE GENOMIC DNA]</scope>
    <source>
        <strain evidence="2">St1</strain>
    </source>
</reference>
<sequence length="662" mass="75734">MNKHLVFIFFLLLTGPAFGQELEDGTIANDSSRTAPEMSVDTTKRISYWHITRRTGEMFKALPDTFLTDYFNRTNVEGQSIAMAYLGNLGLPGESRIFFERDDRSPFMFEDPYSAYMRTPERFNFLNTKMPHTNLSYQRAGGRIWREERFQALLTSNFGKKLNVGFDVDYLYARGFYQSQSAKHLDWVFFGNYLSDRHQVHLFINPKDYTNAENGGILNDTLITHPGYANDQNTTTRDIQTALSNGENTTWNQLKGNQLFLNYHYNLGFKRKTTQMDEEGDTIKQFIPVSSIIYTFDYKTSKKKFYTADSTQVADYYADKIDRFPNREGGVNDSIAYWSLSNTLALSLREGFSHWAKFDLTAFITQDIRTFTMMDLTDVNYTANQSSTVVGGELAKRTGKILRYHGQGSLGILGDNLGDLNLSGTIETRIPVWGDTASIQADASIKNLSPTLLENHYRSRYFWWDNDFSNIKKVYIGGKIDIPHTKTTFSLGVENVSNYIYFKNNGLPAQDGGSIQILAARLDQNFQLQALHWDNQVVYQTSSNEAIIPLPALAAYTSLYLQFKIAKVLTIQMGANAHYWTKYYAPSYEPATQQFKIQDEIKVGNYPLISGFLNCHLKQTRFFLEYYNASAMFISPTEYFSLPHYPVNPALLKLGLSVDFIN</sequence>
<protein>
    <recommendedName>
        <fullName evidence="4">Porin</fullName>
    </recommendedName>
</protein>
<dbReference type="EMBL" id="SNRX01000038">
    <property type="protein sequence ID" value="KAA6300925.1"/>
    <property type="molecule type" value="Genomic_DNA"/>
</dbReference>
<comment type="caution">
    <text evidence="2">The sequence shown here is derived from an EMBL/GenBank/DDBJ whole genome shotgun (WGS) entry which is preliminary data.</text>
</comment>
<dbReference type="Proteomes" id="UP000324575">
    <property type="component" value="Unassembled WGS sequence"/>
</dbReference>
<feature type="chain" id="PRO_5024270849" description="Porin" evidence="1">
    <location>
        <begin position="20"/>
        <end position="662"/>
    </location>
</feature>
<accession>A0A5M8NYK7</accession>
<dbReference type="AlphaFoldDB" id="A0A5M8NYK7"/>
<gene>
    <name evidence="2" type="ORF">EZS26_002912</name>
</gene>
<proteinExistence type="predicted"/>
<evidence type="ECO:0000313" key="2">
    <source>
        <dbReference type="EMBL" id="KAA6300925.1"/>
    </source>
</evidence>